<dbReference type="PATRIC" id="fig|1123269.5.peg.3589"/>
<protein>
    <recommendedName>
        <fullName evidence="1">B12-binding domain-containing protein</fullName>
    </recommendedName>
</protein>
<feature type="domain" description="B12-binding" evidence="1">
    <location>
        <begin position="159"/>
        <end position="291"/>
    </location>
</feature>
<dbReference type="eggNOG" id="COG5012">
    <property type="taxonomic scope" value="Bacteria"/>
</dbReference>
<sequence>MALTIRVDGHVAVNPPVPKRLPGFGLSIDADRARSLSAVIEGEIIPRLMVAHAAPLAAVVPIVSEPAISAVEIEEFAPLVLLVEADVLLVHVEAILARGVTFDTLLVELLAPTARMLGQYWEDDRYDFVDVTMGLWRLQEIVHEISGRLPPERIAGGEAHRALFAAVPGDQHSFGTVVIEELFRRHGWDTDRLCEVSTSELLKRAADCWFDVVGLTATCDCNIARLASIIAALRNVSRNPRVCIMVGGRIFSTKPDLAVEVGADATAPKADLALKIANQLVVDRDRGVAIR</sequence>
<keyword evidence="3" id="KW-1185">Reference proteome</keyword>
<dbReference type="KEGG" id="ssan:NX02_18325"/>
<reference evidence="2 3" key="1">
    <citation type="submission" date="2013-07" db="EMBL/GenBank/DDBJ databases">
        <title>Completed genome of Sphingomonas sanxanigenens NX02.</title>
        <authorList>
            <person name="Ma T."/>
            <person name="Huang H."/>
            <person name="Wu M."/>
            <person name="Li X."/>
            <person name="Li G."/>
        </authorList>
    </citation>
    <scope>NUCLEOTIDE SEQUENCE [LARGE SCALE GENOMIC DNA]</scope>
    <source>
        <strain evidence="2 3">NX02</strain>
    </source>
</reference>
<dbReference type="Proteomes" id="UP000018851">
    <property type="component" value="Chromosome"/>
</dbReference>
<dbReference type="HOGENOM" id="CLU_066634_1_0_5"/>
<dbReference type="PROSITE" id="PS51332">
    <property type="entry name" value="B12_BINDING"/>
    <property type="match status" value="1"/>
</dbReference>
<dbReference type="SUPFAM" id="SSF52242">
    <property type="entry name" value="Cobalamin (vitamin B12)-binding domain"/>
    <property type="match status" value="1"/>
</dbReference>
<organism evidence="2 3">
    <name type="scientific">Sphingomonas sanxanigenens DSM 19645 = NX02</name>
    <dbReference type="NCBI Taxonomy" id="1123269"/>
    <lineage>
        <taxon>Bacteria</taxon>
        <taxon>Pseudomonadati</taxon>
        <taxon>Pseudomonadota</taxon>
        <taxon>Alphaproteobacteria</taxon>
        <taxon>Sphingomonadales</taxon>
        <taxon>Sphingomonadaceae</taxon>
        <taxon>Sphingomonas</taxon>
    </lineage>
</organism>
<dbReference type="EMBL" id="CP006644">
    <property type="protein sequence ID" value="AHE55334.1"/>
    <property type="molecule type" value="Genomic_DNA"/>
</dbReference>
<dbReference type="RefSeq" id="WP_025293512.1">
    <property type="nucleotide sequence ID" value="NZ_CP006644.1"/>
</dbReference>
<dbReference type="Pfam" id="PF02310">
    <property type="entry name" value="B12-binding"/>
    <property type="match status" value="1"/>
</dbReference>
<proteinExistence type="predicted"/>
<evidence type="ECO:0000313" key="3">
    <source>
        <dbReference type="Proteomes" id="UP000018851"/>
    </source>
</evidence>
<dbReference type="OrthoDB" id="5498228at2"/>
<dbReference type="Gene3D" id="3.40.50.280">
    <property type="entry name" value="Cobalamin-binding domain"/>
    <property type="match status" value="1"/>
</dbReference>
<name>W0ABM6_9SPHN</name>
<dbReference type="STRING" id="1123269.NX02_18325"/>
<dbReference type="GO" id="GO:0046872">
    <property type="term" value="F:metal ion binding"/>
    <property type="evidence" value="ECO:0007669"/>
    <property type="project" value="InterPro"/>
</dbReference>
<accession>W0ABM6</accession>
<dbReference type="InterPro" id="IPR036724">
    <property type="entry name" value="Cobalamin-bd_sf"/>
</dbReference>
<dbReference type="GO" id="GO:0031419">
    <property type="term" value="F:cobalamin binding"/>
    <property type="evidence" value="ECO:0007669"/>
    <property type="project" value="InterPro"/>
</dbReference>
<evidence type="ECO:0000259" key="1">
    <source>
        <dbReference type="PROSITE" id="PS51332"/>
    </source>
</evidence>
<evidence type="ECO:0000313" key="2">
    <source>
        <dbReference type="EMBL" id="AHE55334.1"/>
    </source>
</evidence>
<gene>
    <name evidence="2" type="ORF">NX02_18325</name>
</gene>
<dbReference type="AlphaFoldDB" id="W0ABM6"/>
<dbReference type="InterPro" id="IPR006158">
    <property type="entry name" value="Cobalamin-bd"/>
</dbReference>